<keyword evidence="1" id="KW-1133">Transmembrane helix</keyword>
<proteinExistence type="predicted"/>
<gene>
    <name evidence="2" type="ORF">ACFQY0_01265</name>
</gene>
<keyword evidence="3" id="KW-1185">Reference proteome</keyword>
<feature type="transmembrane region" description="Helical" evidence="1">
    <location>
        <begin position="6"/>
        <end position="30"/>
    </location>
</feature>
<sequence>MNSETILEALSGFAIVLFAGLLALGVVAMLREGLGDPDRRSDSSAAASFHGMMGILLIPVATGYGMVMLFRTAVEQGKGPVVWGMAAGLALAIMLLGRRVIFPGSRR</sequence>
<evidence type="ECO:0008006" key="4">
    <source>
        <dbReference type="Google" id="ProtNLM"/>
    </source>
</evidence>
<keyword evidence="1" id="KW-0472">Membrane</keyword>
<reference evidence="3" key="1">
    <citation type="journal article" date="2019" name="Int. J. Syst. Evol. Microbiol.">
        <title>The Global Catalogue of Microorganisms (GCM) 10K type strain sequencing project: providing services to taxonomists for standard genome sequencing and annotation.</title>
        <authorList>
            <consortium name="The Broad Institute Genomics Platform"/>
            <consortium name="The Broad Institute Genome Sequencing Center for Infectious Disease"/>
            <person name="Wu L."/>
            <person name="Ma J."/>
        </authorList>
    </citation>
    <scope>NUCLEOTIDE SEQUENCE [LARGE SCALE GENOMIC DNA]</scope>
    <source>
        <strain evidence="3">CGMCC 4.1467</strain>
    </source>
</reference>
<accession>A0ABW2L0C7</accession>
<evidence type="ECO:0000256" key="1">
    <source>
        <dbReference type="SAM" id="Phobius"/>
    </source>
</evidence>
<comment type="caution">
    <text evidence="2">The sequence shown here is derived from an EMBL/GenBank/DDBJ whole genome shotgun (WGS) entry which is preliminary data.</text>
</comment>
<name>A0ABW2L0C7_9BACT</name>
<dbReference type="RefSeq" id="WP_379708256.1">
    <property type="nucleotide sequence ID" value="NZ_JBHTBS010000001.1"/>
</dbReference>
<protein>
    <recommendedName>
        <fullName evidence="4">DUF2178 domain-containing protein</fullName>
    </recommendedName>
</protein>
<feature type="transmembrane region" description="Helical" evidence="1">
    <location>
        <begin position="51"/>
        <end position="70"/>
    </location>
</feature>
<evidence type="ECO:0000313" key="3">
    <source>
        <dbReference type="Proteomes" id="UP001596472"/>
    </source>
</evidence>
<dbReference type="Proteomes" id="UP001596472">
    <property type="component" value="Unassembled WGS sequence"/>
</dbReference>
<evidence type="ECO:0000313" key="2">
    <source>
        <dbReference type="EMBL" id="MFC7335789.1"/>
    </source>
</evidence>
<feature type="transmembrane region" description="Helical" evidence="1">
    <location>
        <begin position="82"/>
        <end position="101"/>
    </location>
</feature>
<organism evidence="2 3">
    <name type="scientific">Haloferula chungangensis</name>
    <dbReference type="NCBI Taxonomy" id="1048331"/>
    <lineage>
        <taxon>Bacteria</taxon>
        <taxon>Pseudomonadati</taxon>
        <taxon>Verrucomicrobiota</taxon>
        <taxon>Verrucomicrobiia</taxon>
        <taxon>Verrucomicrobiales</taxon>
        <taxon>Verrucomicrobiaceae</taxon>
        <taxon>Haloferula</taxon>
    </lineage>
</organism>
<dbReference type="EMBL" id="JBHTBS010000001">
    <property type="protein sequence ID" value="MFC7335789.1"/>
    <property type="molecule type" value="Genomic_DNA"/>
</dbReference>
<keyword evidence="1" id="KW-0812">Transmembrane</keyword>